<evidence type="ECO:0000256" key="3">
    <source>
        <dbReference type="ARBA" id="ARBA00022723"/>
    </source>
</evidence>
<dbReference type="GO" id="GO:0000126">
    <property type="term" value="C:transcription factor TFIIIB complex"/>
    <property type="evidence" value="ECO:0007669"/>
    <property type="project" value="TreeGrafter"/>
</dbReference>
<proteinExistence type="inferred from homology"/>
<evidence type="ECO:0000256" key="5">
    <source>
        <dbReference type="ARBA" id="ARBA00022833"/>
    </source>
</evidence>
<dbReference type="GO" id="GO:0000995">
    <property type="term" value="F:RNA polymerase III general transcription initiation factor activity"/>
    <property type="evidence" value="ECO:0007669"/>
    <property type="project" value="TreeGrafter"/>
</dbReference>
<evidence type="ECO:0000313" key="9">
    <source>
        <dbReference type="EMBL" id="GFP99450.1"/>
    </source>
</evidence>
<comment type="subcellular location">
    <subcellularLocation>
        <location evidence="1">Nucleus</location>
    </subcellularLocation>
</comment>
<keyword evidence="8" id="KW-0539">Nucleus</keyword>
<reference evidence="9" key="1">
    <citation type="submission" date="2020-07" db="EMBL/GenBank/DDBJ databases">
        <title>Ethylene signaling mediates host invasion by parasitic plants.</title>
        <authorList>
            <person name="Yoshida S."/>
        </authorList>
    </citation>
    <scope>NUCLEOTIDE SEQUENCE</scope>
    <source>
        <strain evidence="9">Okayama</strain>
    </source>
</reference>
<dbReference type="PANTHER" id="PTHR11618">
    <property type="entry name" value="TRANSCRIPTION INITIATION FACTOR IIB-RELATED"/>
    <property type="match status" value="1"/>
</dbReference>
<organism evidence="9 10">
    <name type="scientific">Phtheirospermum japonicum</name>
    <dbReference type="NCBI Taxonomy" id="374723"/>
    <lineage>
        <taxon>Eukaryota</taxon>
        <taxon>Viridiplantae</taxon>
        <taxon>Streptophyta</taxon>
        <taxon>Embryophyta</taxon>
        <taxon>Tracheophyta</taxon>
        <taxon>Spermatophyta</taxon>
        <taxon>Magnoliopsida</taxon>
        <taxon>eudicotyledons</taxon>
        <taxon>Gunneridae</taxon>
        <taxon>Pentapetalae</taxon>
        <taxon>asterids</taxon>
        <taxon>lamiids</taxon>
        <taxon>Lamiales</taxon>
        <taxon>Orobanchaceae</taxon>
        <taxon>Orobanchaceae incertae sedis</taxon>
        <taxon>Phtheirospermum</taxon>
    </lineage>
</organism>
<gene>
    <name evidence="9" type="ORF">PHJA_002089100</name>
</gene>
<keyword evidence="5" id="KW-0862">Zinc</keyword>
<dbReference type="PANTHER" id="PTHR11618:SF4">
    <property type="entry name" value="TRANSCRIPTION FACTOR IIIB 90 KDA SUBUNIT"/>
    <property type="match status" value="1"/>
</dbReference>
<dbReference type="GO" id="GO:0008270">
    <property type="term" value="F:zinc ion binding"/>
    <property type="evidence" value="ECO:0007669"/>
    <property type="project" value="UniProtKB-KW"/>
</dbReference>
<name>A0A830CI95_9LAMI</name>
<dbReference type="InterPro" id="IPR000812">
    <property type="entry name" value="TFIIB"/>
</dbReference>
<evidence type="ECO:0000313" key="10">
    <source>
        <dbReference type="Proteomes" id="UP000653305"/>
    </source>
</evidence>
<dbReference type="Gene3D" id="1.10.472.10">
    <property type="entry name" value="Cyclin-like"/>
    <property type="match status" value="1"/>
</dbReference>
<keyword evidence="7" id="KW-0804">Transcription</keyword>
<evidence type="ECO:0000256" key="4">
    <source>
        <dbReference type="ARBA" id="ARBA00022771"/>
    </source>
</evidence>
<dbReference type="Proteomes" id="UP000653305">
    <property type="component" value="Unassembled WGS sequence"/>
</dbReference>
<protein>
    <submittedName>
        <fullName evidence="9">Transcription factor iiib 70 kDa subunit</fullName>
    </submittedName>
</protein>
<dbReference type="EMBL" id="BMAC01000573">
    <property type="protein sequence ID" value="GFP99450.1"/>
    <property type="molecule type" value="Genomic_DNA"/>
</dbReference>
<keyword evidence="10" id="KW-1185">Reference proteome</keyword>
<evidence type="ECO:0000256" key="7">
    <source>
        <dbReference type="ARBA" id="ARBA00023163"/>
    </source>
</evidence>
<accession>A0A830CI95</accession>
<keyword evidence="3" id="KW-0479">Metal-binding</keyword>
<dbReference type="GO" id="GO:0097550">
    <property type="term" value="C:transcription preinitiation complex"/>
    <property type="evidence" value="ECO:0007669"/>
    <property type="project" value="TreeGrafter"/>
</dbReference>
<evidence type="ECO:0000256" key="8">
    <source>
        <dbReference type="ARBA" id="ARBA00023242"/>
    </source>
</evidence>
<dbReference type="GO" id="GO:0070897">
    <property type="term" value="P:transcription preinitiation complex assembly"/>
    <property type="evidence" value="ECO:0007669"/>
    <property type="project" value="InterPro"/>
</dbReference>
<comment type="similarity">
    <text evidence="2">Belongs to the TFIIB family.</text>
</comment>
<keyword evidence="6" id="KW-0805">Transcription regulation</keyword>
<comment type="caution">
    <text evidence="9">The sequence shown here is derived from an EMBL/GenBank/DDBJ whole genome shotgun (WGS) entry which is preliminary data.</text>
</comment>
<dbReference type="AlphaFoldDB" id="A0A830CI95"/>
<dbReference type="OrthoDB" id="511529at2759"/>
<evidence type="ECO:0000256" key="6">
    <source>
        <dbReference type="ARBA" id="ARBA00023015"/>
    </source>
</evidence>
<keyword evidence="4" id="KW-0863">Zinc-finger</keyword>
<evidence type="ECO:0000256" key="1">
    <source>
        <dbReference type="ARBA" id="ARBA00004123"/>
    </source>
</evidence>
<dbReference type="GO" id="GO:0005634">
    <property type="term" value="C:nucleus"/>
    <property type="evidence" value="ECO:0007669"/>
    <property type="project" value="UniProtKB-SubCell"/>
</dbReference>
<dbReference type="GO" id="GO:0001006">
    <property type="term" value="F:RNA polymerase III type 3 promoter sequence-specific DNA binding"/>
    <property type="evidence" value="ECO:0007669"/>
    <property type="project" value="TreeGrafter"/>
</dbReference>
<sequence length="137" mass="15748">MMESSQLAMLKTHSVDDNLASLKKQLSGNTQALIGVERNFTRWSKERASTGNMPLHCLENKKPYLLIDFSEHLRINVYVLGAVFLQLCKLLSLEEHPIIQKPVDPSLFIHRFTDRKYESRSVLVYISACYGFQYALV</sequence>
<evidence type="ECO:0000256" key="2">
    <source>
        <dbReference type="ARBA" id="ARBA00010857"/>
    </source>
</evidence>